<dbReference type="HOGENOM" id="CLU_091945_0_0_1"/>
<reference evidence="2" key="2">
    <citation type="submission" date="2020-05" db="UniProtKB">
        <authorList>
            <consortium name="EnsemblMetazoa"/>
        </authorList>
    </citation>
    <scope>IDENTIFICATION</scope>
    <source>
        <strain evidence="2">wikel</strain>
    </source>
</reference>
<sequence>GYIFDFQDVVYDFLVTRCAVDELVSIFDVDGDSKDRGATGDAKKLADRYFALLTFKISRYVIFGCTNNDCLSRVVCLFAHCSKQWAEAKAHISEQIEQEDEYMWTVTSGAELSAKVSFKIEVPLVYSFSSEFSTTLKTSSGSTTVEARTTRQLIKQDVIIPPEATIEAKWLVNKAQVEIPWEANISMKGYVAALFHSPSALTWKYFNVTEIKHEQLTNEGDSVIFQAKGLFKAKVAQSYHLSTSQTELAPYDDSMVKYASS</sequence>
<organism>
    <name type="scientific">Ixodes scapularis</name>
    <name type="common">Black-legged tick</name>
    <name type="synonym">Deer tick</name>
    <dbReference type="NCBI Taxonomy" id="6945"/>
    <lineage>
        <taxon>Eukaryota</taxon>
        <taxon>Metazoa</taxon>
        <taxon>Ecdysozoa</taxon>
        <taxon>Arthropoda</taxon>
        <taxon>Chelicerata</taxon>
        <taxon>Arachnida</taxon>
        <taxon>Acari</taxon>
        <taxon>Parasitiformes</taxon>
        <taxon>Ixodida</taxon>
        <taxon>Ixodoidea</taxon>
        <taxon>Ixodidae</taxon>
        <taxon>Ixodinae</taxon>
        <taxon>Ixodes</taxon>
    </lineage>
</organism>
<dbReference type="EnsemblMetazoa" id="ISCW014685-RA">
    <property type="protein sequence ID" value="ISCW014685-PA"/>
    <property type="gene ID" value="ISCW014685"/>
</dbReference>
<dbReference type="EMBL" id="DS948825">
    <property type="protein sequence ID" value="EEC18827.1"/>
    <property type="molecule type" value="Genomic_DNA"/>
</dbReference>
<dbReference type="InterPro" id="IPR004991">
    <property type="entry name" value="Aerolysin-like"/>
</dbReference>
<protein>
    <submittedName>
        <fullName evidence="1 2">Secreted salivary gland peptide, putative</fullName>
    </submittedName>
</protein>
<dbReference type="VEuPathDB" id="VectorBase:ISCP_000945"/>
<dbReference type="EMBL" id="ABJB010414248">
    <property type="status" value="NOT_ANNOTATED_CDS"/>
    <property type="molecule type" value="Genomic_DNA"/>
</dbReference>
<evidence type="ECO:0000313" key="1">
    <source>
        <dbReference type="EMBL" id="EEC18827.1"/>
    </source>
</evidence>
<dbReference type="VEuPathDB" id="VectorBase:ISCI014685"/>
<name>B7QJ05_IXOSC</name>
<evidence type="ECO:0000313" key="2">
    <source>
        <dbReference type="EnsemblMetazoa" id="ISCW014685-PA"/>
    </source>
</evidence>
<dbReference type="PaxDb" id="6945-B7QJ05"/>
<dbReference type="EMBL" id="ABJB010198806">
    <property type="status" value="NOT_ANNOTATED_CDS"/>
    <property type="molecule type" value="Genomic_DNA"/>
</dbReference>
<dbReference type="VEuPathDB" id="VectorBase:ISCW014685"/>
<evidence type="ECO:0000313" key="3">
    <source>
        <dbReference type="Proteomes" id="UP000001555"/>
    </source>
</evidence>
<reference evidence="1 3" key="1">
    <citation type="submission" date="2008-03" db="EMBL/GenBank/DDBJ databases">
        <title>Annotation of Ixodes scapularis.</title>
        <authorList>
            <consortium name="Ixodes scapularis Genome Project Consortium"/>
            <person name="Caler E."/>
            <person name="Hannick L.I."/>
            <person name="Bidwell S."/>
            <person name="Joardar V."/>
            <person name="Thiagarajan M."/>
            <person name="Amedeo P."/>
            <person name="Galinsky K.J."/>
            <person name="Schobel S."/>
            <person name="Inman J."/>
            <person name="Hostetler J."/>
            <person name="Miller J."/>
            <person name="Hammond M."/>
            <person name="Megy K."/>
            <person name="Lawson D."/>
            <person name="Kodira C."/>
            <person name="Sutton G."/>
            <person name="Meyer J."/>
            <person name="Hill C.A."/>
            <person name="Birren B."/>
            <person name="Nene V."/>
            <person name="Collins F."/>
            <person name="Alarcon-Chaidez F."/>
            <person name="Wikel S."/>
            <person name="Strausberg R."/>
        </authorList>
    </citation>
    <scope>NUCLEOTIDE SEQUENCE [LARGE SCALE GENOMIC DNA]</scope>
    <source>
        <strain evidence="3">Wikel</strain>
        <strain evidence="1">Wikel colony</strain>
    </source>
</reference>
<dbReference type="InterPro" id="IPR053280">
    <property type="entry name" value="Aerolysin-like_pore-former"/>
</dbReference>
<keyword evidence="3" id="KW-1185">Reference proteome</keyword>
<proteinExistence type="predicted"/>
<dbReference type="PANTHER" id="PTHR34007:SF1">
    <property type="entry name" value="AEROLYSIN-LIKE PROTEIN-RELATED"/>
    <property type="match status" value="1"/>
</dbReference>
<gene>
    <name evidence="1" type="ORF">IscW_ISCW014685</name>
</gene>
<dbReference type="AlphaFoldDB" id="B7QJ05"/>
<dbReference type="SUPFAM" id="SSF56973">
    <property type="entry name" value="Aerolisin/ETX pore-forming domain"/>
    <property type="match status" value="1"/>
</dbReference>
<dbReference type="Pfam" id="PF03318">
    <property type="entry name" value="ETX_MTX2"/>
    <property type="match status" value="1"/>
</dbReference>
<dbReference type="Proteomes" id="UP000001555">
    <property type="component" value="Unassembled WGS sequence"/>
</dbReference>
<feature type="non-terminal residue" evidence="1">
    <location>
        <position position="1"/>
    </location>
</feature>
<dbReference type="EMBL" id="ABJB010668588">
    <property type="status" value="NOT_ANNOTATED_CDS"/>
    <property type="molecule type" value="Genomic_DNA"/>
</dbReference>
<accession>B7QJ05</accession>
<dbReference type="PANTHER" id="PTHR34007">
    <property type="entry name" value="AEROLYSIN-LIKE PROTEIN-RELATED"/>
    <property type="match status" value="1"/>
</dbReference>
<dbReference type="Gene3D" id="2.170.15.10">
    <property type="entry name" value="Proaerolysin, chain A, domain 3"/>
    <property type="match status" value="1"/>
</dbReference>